<gene>
    <name evidence="2" type="ORF">METZ01_LOCUS170626</name>
</gene>
<dbReference type="InterPro" id="IPR011146">
    <property type="entry name" value="HIT-like"/>
</dbReference>
<protein>
    <recommendedName>
        <fullName evidence="1">HIT domain-containing protein</fullName>
    </recommendedName>
</protein>
<evidence type="ECO:0000313" key="2">
    <source>
        <dbReference type="EMBL" id="SVB17772.1"/>
    </source>
</evidence>
<dbReference type="InterPro" id="IPR052908">
    <property type="entry name" value="AP-4-A_phosphorylase"/>
</dbReference>
<dbReference type="PANTHER" id="PTHR42997">
    <property type="entry name" value="HIT FAMILY HYDROLASE"/>
    <property type="match status" value="1"/>
</dbReference>
<organism evidence="2">
    <name type="scientific">marine metagenome</name>
    <dbReference type="NCBI Taxonomy" id="408172"/>
    <lineage>
        <taxon>unclassified sequences</taxon>
        <taxon>metagenomes</taxon>
        <taxon>ecological metagenomes</taxon>
    </lineage>
</organism>
<proteinExistence type="predicted"/>
<dbReference type="Pfam" id="PF01230">
    <property type="entry name" value="HIT"/>
    <property type="match status" value="1"/>
</dbReference>
<reference evidence="2" key="1">
    <citation type="submission" date="2018-05" db="EMBL/GenBank/DDBJ databases">
        <authorList>
            <person name="Lanie J.A."/>
            <person name="Ng W.-L."/>
            <person name="Kazmierczak K.M."/>
            <person name="Andrzejewski T.M."/>
            <person name="Davidsen T.M."/>
            <person name="Wayne K.J."/>
            <person name="Tettelin H."/>
            <person name="Glass J.I."/>
            <person name="Rusch D."/>
            <person name="Podicherti R."/>
            <person name="Tsui H.-C.T."/>
            <person name="Winkler M.E."/>
        </authorList>
    </citation>
    <scope>NUCLEOTIDE SEQUENCE</scope>
</reference>
<dbReference type="InterPro" id="IPR036265">
    <property type="entry name" value="HIT-like_sf"/>
</dbReference>
<dbReference type="Gene3D" id="3.30.428.10">
    <property type="entry name" value="HIT-like"/>
    <property type="match status" value="1"/>
</dbReference>
<name>A0A382BW76_9ZZZZ</name>
<dbReference type="SUPFAM" id="SSF54197">
    <property type="entry name" value="HIT-like"/>
    <property type="match status" value="1"/>
</dbReference>
<dbReference type="GO" id="GO:0003824">
    <property type="term" value="F:catalytic activity"/>
    <property type="evidence" value="ECO:0007669"/>
    <property type="project" value="InterPro"/>
</dbReference>
<feature type="domain" description="HIT" evidence="1">
    <location>
        <begin position="25"/>
        <end position="109"/>
    </location>
</feature>
<dbReference type="EMBL" id="UINC01031550">
    <property type="protein sequence ID" value="SVB17772.1"/>
    <property type="molecule type" value="Genomic_DNA"/>
</dbReference>
<accession>A0A382BW76</accession>
<dbReference type="AlphaFoldDB" id="A0A382BW76"/>
<sequence>MKSKIDNRYDTLNKAHSEGRAPWTDIVIETRDYTIFRDAFAVTEGHILIVPTINTQLQIQHCFKVATTIGTDSVNADSDITGFNVGLNVGESAGQTCMYPHVHMIPRRDNDCADPVGGVRNVIPGRGNYRTSDYYNENREDIEVQLKFDMFNENV</sequence>
<evidence type="ECO:0000259" key="1">
    <source>
        <dbReference type="Pfam" id="PF01230"/>
    </source>
</evidence>
<dbReference type="PANTHER" id="PTHR42997:SF1">
    <property type="entry name" value="AP-4-A PHOSPHORYLASE"/>
    <property type="match status" value="1"/>
</dbReference>